<dbReference type="PANTHER" id="PTHR10257:SF28">
    <property type="entry name" value="SERINE_THREONINE PROTEIN PHOSPHATASE 2A REGULATORY SUBUNIT"/>
    <property type="match status" value="1"/>
</dbReference>
<comment type="caution">
    <text evidence="2">The sequence shown here is derived from an EMBL/GenBank/DDBJ whole genome shotgun (WGS) entry which is preliminary data.</text>
</comment>
<dbReference type="Pfam" id="PF01603">
    <property type="entry name" value="B56"/>
    <property type="match status" value="1"/>
</dbReference>
<accession>A0ABQ8IF21</accession>
<protein>
    <recommendedName>
        <fullName evidence="1">Serine/threonine protein phosphatase 2A regulatory subunit</fullName>
    </recommendedName>
</protein>
<evidence type="ECO:0000313" key="3">
    <source>
        <dbReference type="Proteomes" id="UP000827721"/>
    </source>
</evidence>
<dbReference type="InterPro" id="IPR002554">
    <property type="entry name" value="PP2A_B56"/>
</dbReference>
<keyword evidence="3" id="KW-1185">Reference proteome</keyword>
<dbReference type="PIRSF" id="PIRSF028043">
    <property type="entry name" value="PP2A_B56"/>
    <property type="match status" value="1"/>
</dbReference>
<name>A0ABQ8IF21_9ROSI</name>
<reference evidence="2 3" key="1">
    <citation type="submission" date="2021-02" db="EMBL/GenBank/DDBJ databases">
        <title>Plant Genome Project.</title>
        <authorList>
            <person name="Zhang R.-G."/>
        </authorList>
    </citation>
    <scope>NUCLEOTIDE SEQUENCE [LARGE SCALE GENOMIC DNA]</scope>
    <source>
        <tissue evidence="2">Leaves</tissue>
    </source>
</reference>
<comment type="similarity">
    <text evidence="1">Belongs to the phosphatase 2A regulatory subunit.</text>
</comment>
<proteinExistence type="inferred from homology"/>
<dbReference type="PANTHER" id="PTHR10257">
    <property type="entry name" value="SERINE/THREONINE PROTEIN PHOSPHATASE 2A PP2A REGULATORY SUBUNIT B"/>
    <property type="match status" value="1"/>
</dbReference>
<sequence>MGVIRNSPEASSKKKKSTTLQYLFELDSKNYHGTSTPYCSPDYNGNNKPCFESENEEILSAISTCNTFFTFTDPSESPSEQDLKRVKLNHLLSITKSPQKAVLEVADDRILSPLMSMLSANLFRPRPPPSSTSQVNTSELPDDFEELFSSPGPLWPHLQVVYDILLRLVLNLDPKLLRDYIDHQFLISLISLFQSEDPRERDSLKNVYHRIYARFTFYRSFMRKSMNDVFLQYVYETTEKHCGIGEMLEIWGSIINGFTVPLKDEHKLFLMRVLIPLHKTTGLQVYHRQLAYCVSQFVQKEPALGGVVVRGILKYWPVTNCQKEVLLIGELEELVENIDPDQFRKLALPLSTQITRCFNSFNSQVAERALYVWNNEHFVKMASSAIEEVFPVIVQGMERNLKLHWSKGVKQLTENVKVMLEEMDPDLYYKCLQDISLCESEARRAEIKRKERWEKIENAAEAKNHHHQFLQHH</sequence>
<dbReference type="Proteomes" id="UP000827721">
    <property type="component" value="Unassembled WGS sequence"/>
</dbReference>
<dbReference type="EMBL" id="JAFEMO010000002">
    <property type="protein sequence ID" value="KAH7574827.1"/>
    <property type="molecule type" value="Genomic_DNA"/>
</dbReference>
<dbReference type="Gene3D" id="1.25.10.10">
    <property type="entry name" value="Leucine-rich Repeat Variant"/>
    <property type="match status" value="1"/>
</dbReference>
<dbReference type="SUPFAM" id="SSF48371">
    <property type="entry name" value="ARM repeat"/>
    <property type="match status" value="1"/>
</dbReference>
<evidence type="ECO:0000256" key="1">
    <source>
        <dbReference type="PIRNR" id="PIRNR028043"/>
    </source>
</evidence>
<gene>
    <name evidence="2" type="ORF">JRO89_XS02G0009600</name>
</gene>
<dbReference type="InterPro" id="IPR016024">
    <property type="entry name" value="ARM-type_fold"/>
</dbReference>
<evidence type="ECO:0000313" key="2">
    <source>
        <dbReference type="EMBL" id="KAH7574827.1"/>
    </source>
</evidence>
<organism evidence="2 3">
    <name type="scientific">Xanthoceras sorbifolium</name>
    <dbReference type="NCBI Taxonomy" id="99658"/>
    <lineage>
        <taxon>Eukaryota</taxon>
        <taxon>Viridiplantae</taxon>
        <taxon>Streptophyta</taxon>
        <taxon>Embryophyta</taxon>
        <taxon>Tracheophyta</taxon>
        <taxon>Spermatophyta</taxon>
        <taxon>Magnoliopsida</taxon>
        <taxon>eudicotyledons</taxon>
        <taxon>Gunneridae</taxon>
        <taxon>Pentapetalae</taxon>
        <taxon>rosids</taxon>
        <taxon>malvids</taxon>
        <taxon>Sapindales</taxon>
        <taxon>Sapindaceae</taxon>
        <taxon>Xanthoceroideae</taxon>
        <taxon>Xanthoceras</taxon>
    </lineage>
</organism>
<dbReference type="InterPro" id="IPR011989">
    <property type="entry name" value="ARM-like"/>
</dbReference>
<comment type="function">
    <text evidence="1">The B regulatory subunit might modulate substrate selectivity and catalytic activity, and also might direct the localization of the catalytic enzyme to a particular subcellular compartment.</text>
</comment>